<sequence>MQVSIDIEINWGFFNVKPLFVRYLYLPEYPSHLPTGFYKSTVSRAIQSVTDSLVRKAAQFIRWPSHDEKQSIKHGLYRLGGFPNTIGCIDGTHIRIIAPATADEVSYVNRKNFHSVNVQAVCDHQDL</sequence>
<dbReference type="EMBL" id="JARBDR010000640">
    <property type="protein sequence ID" value="KAJ8309958.1"/>
    <property type="molecule type" value="Genomic_DNA"/>
</dbReference>
<accession>A0ABQ9F323</accession>
<feature type="domain" description="DDE Tnp4" evidence="3">
    <location>
        <begin position="89"/>
        <end position="125"/>
    </location>
</feature>
<dbReference type="PRINTS" id="PR02086">
    <property type="entry name" value="PUTNUCHARBI1"/>
</dbReference>
<keyword evidence="2" id="KW-0479">Metal-binding</keyword>
<evidence type="ECO:0000313" key="4">
    <source>
        <dbReference type="EMBL" id="KAJ8309958.1"/>
    </source>
</evidence>
<evidence type="ECO:0000259" key="3">
    <source>
        <dbReference type="Pfam" id="PF13359"/>
    </source>
</evidence>
<reference evidence="4 5" key="1">
    <citation type="submission" date="2022-12" db="EMBL/GenBank/DDBJ databases">
        <title>Chromosome-level genome of Tegillarca granosa.</title>
        <authorList>
            <person name="Kim J."/>
        </authorList>
    </citation>
    <scope>NUCLEOTIDE SEQUENCE [LARGE SCALE GENOMIC DNA]</scope>
    <source>
        <strain evidence="4">Teg-2019</strain>
        <tissue evidence="4">Adductor muscle</tissue>
    </source>
</reference>
<dbReference type="InterPro" id="IPR027806">
    <property type="entry name" value="HARBI1_dom"/>
</dbReference>
<comment type="caution">
    <text evidence="4">The sequence shown here is derived from an EMBL/GenBank/DDBJ whole genome shotgun (WGS) entry which is preliminary data.</text>
</comment>
<keyword evidence="5" id="KW-1185">Reference proteome</keyword>
<comment type="cofactor">
    <cofactor evidence="1">
        <name>a divalent metal cation</name>
        <dbReference type="ChEBI" id="CHEBI:60240"/>
    </cofactor>
</comment>
<evidence type="ECO:0000256" key="1">
    <source>
        <dbReference type="ARBA" id="ARBA00001968"/>
    </source>
</evidence>
<proteinExistence type="predicted"/>
<evidence type="ECO:0000313" key="5">
    <source>
        <dbReference type="Proteomes" id="UP001217089"/>
    </source>
</evidence>
<name>A0ABQ9F323_TEGGR</name>
<gene>
    <name evidence="4" type="ORF">KUTeg_011823</name>
</gene>
<evidence type="ECO:0000256" key="2">
    <source>
        <dbReference type="ARBA" id="ARBA00022723"/>
    </source>
</evidence>
<dbReference type="Pfam" id="PF13359">
    <property type="entry name" value="DDE_Tnp_4"/>
    <property type="match status" value="1"/>
</dbReference>
<organism evidence="4 5">
    <name type="scientific">Tegillarca granosa</name>
    <name type="common">Malaysian cockle</name>
    <name type="synonym">Anadara granosa</name>
    <dbReference type="NCBI Taxonomy" id="220873"/>
    <lineage>
        <taxon>Eukaryota</taxon>
        <taxon>Metazoa</taxon>
        <taxon>Spiralia</taxon>
        <taxon>Lophotrochozoa</taxon>
        <taxon>Mollusca</taxon>
        <taxon>Bivalvia</taxon>
        <taxon>Autobranchia</taxon>
        <taxon>Pteriomorphia</taxon>
        <taxon>Arcoida</taxon>
        <taxon>Arcoidea</taxon>
        <taxon>Arcidae</taxon>
        <taxon>Tegillarca</taxon>
    </lineage>
</organism>
<protein>
    <recommendedName>
        <fullName evidence="3">DDE Tnp4 domain-containing protein</fullName>
    </recommendedName>
</protein>
<dbReference type="InterPro" id="IPR026103">
    <property type="entry name" value="HARBI1_animal"/>
</dbReference>
<dbReference type="Proteomes" id="UP001217089">
    <property type="component" value="Unassembled WGS sequence"/>
</dbReference>